<organism evidence="2 3">
    <name type="scientific">Amanita muscaria (strain Koide BX008)</name>
    <dbReference type="NCBI Taxonomy" id="946122"/>
    <lineage>
        <taxon>Eukaryota</taxon>
        <taxon>Fungi</taxon>
        <taxon>Dikarya</taxon>
        <taxon>Basidiomycota</taxon>
        <taxon>Agaricomycotina</taxon>
        <taxon>Agaricomycetes</taxon>
        <taxon>Agaricomycetidae</taxon>
        <taxon>Agaricales</taxon>
        <taxon>Pluteineae</taxon>
        <taxon>Amanitaceae</taxon>
        <taxon>Amanita</taxon>
    </lineage>
</organism>
<keyword evidence="3" id="KW-1185">Reference proteome</keyword>
<accession>A0A0C2SR13</accession>
<dbReference type="Proteomes" id="UP000054549">
    <property type="component" value="Unassembled WGS sequence"/>
</dbReference>
<sequence>MKQKTNVVAVDRKCRARSYNASVDRSSSSPRHRDRDRDRDRETVSASARQYRGDQQSKFVCLTPVQPPTCPDSHIRQSPVTLQLLHRSSAAAATSS</sequence>
<feature type="compositionally biased region" description="Polar residues" evidence="1">
    <location>
        <begin position="44"/>
        <end position="55"/>
    </location>
</feature>
<evidence type="ECO:0000313" key="3">
    <source>
        <dbReference type="Proteomes" id="UP000054549"/>
    </source>
</evidence>
<name>A0A0C2SR13_AMAMK</name>
<evidence type="ECO:0000256" key="1">
    <source>
        <dbReference type="SAM" id="MobiDB-lite"/>
    </source>
</evidence>
<gene>
    <name evidence="2" type="ORF">M378DRAFT_161722</name>
</gene>
<reference evidence="2 3" key="1">
    <citation type="submission" date="2014-04" db="EMBL/GenBank/DDBJ databases">
        <title>Evolutionary Origins and Diversification of the Mycorrhizal Mutualists.</title>
        <authorList>
            <consortium name="DOE Joint Genome Institute"/>
            <consortium name="Mycorrhizal Genomics Consortium"/>
            <person name="Kohler A."/>
            <person name="Kuo A."/>
            <person name="Nagy L.G."/>
            <person name="Floudas D."/>
            <person name="Copeland A."/>
            <person name="Barry K.W."/>
            <person name="Cichocki N."/>
            <person name="Veneault-Fourrey C."/>
            <person name="LaButti K."/>
            <person name="Lindquist E.A."/>
            <person name="Lipzen A."/>
            <person name="Lundell T."/>
            <person name="Morin E."/>
            <person name="Murat C."/>
            <person name="Riley R."/>
            <person name="Ohm R."/>
            <person name="Sun H."/>
            <person name="Tunlid A."/>
            <person name="Henrissat B."/>
            <person name="Grigoriev I.V."/>
            <person name="Hibbett D.S."/>
            <person name="Martin F."/>
        </authorList>
    </citation>
    <scope>NUCLEOTIDE SEQUENCE [LARGE SCALE GENOMIC DNA]</scope>
    <source>
        <strain evidence="2 3">Koide BX008</strain>
    </source>
</reference>
<dbReference type="EMBL" id="KN818240">
    <property type="protein sequence ID" value="KIL65730.1"/>
    <property type="molecule type" value="Genomic_DNA"/>
</dbReference>
<dbReference type="InParanoid" id="A0A0C2SR13"/>
<evidence type="ECO:0000313" key="2">
    <source>
        <dbReference type="EMBL" id="KIL65730.1"/>
    </source>
</evidence>
<dbReference type="HOGENOM" id="CLU_2359247_0_0_1"/>
<dbReference type="AlphaFoldDB" id="A0A0C2SR13"/>
<feature type="compositionally biased region" description="Basic and acidic residues" evidence="1">
    <location>
        <begin position="31"/>
        <end position="43"/>
    </location>
</feature>
<proteinExistence type="predicted"/>
<protein>
    <submittedName>
        <fullName evidence="2">Uncharacterized protein</fullName>
    </submittedName>
</protein>
<feature type="region of interest" description="Disordered" evidence="1">
    <location>
        <begin position="1"/>
        <end position="55"/>
    </location>
</feature>